<dbReference type="OrthoDB" id="9802281at2"/>
<dbReference type="GO" id="GO:0009094">
    <property type="term" value="P:L-phenylalanine biosynthetic process"/>
    <property type="evidence" value="ECO:0007669"/>
    <property type="project" value="UniProtKB-UniPathway"/>
</dbReference>
<dbReference type="CDD" id="cd04905">
    <property type="entry name" value="ACT_CM-PDT"/>
    <property type="match status" value="1"/>
</dbReference>
<dbReference type="KEGG" id="aia:AWH56_001155"/>
<dbReference type="PROSITE" id="PS00858">
    <property type="entry name" value="PREPHENATE_DEHYDR_2"/>
    <property type="match status" value="1"/>
</dbReference>
<dbReference type="InterPro" id="IPR045865">
    <property type="entry name" value="ACT-like_dom_sf"/>
</dbReference>
<dbReference type="GO" id="GO:0004664">
    <property type="term" value="F:prephenate dehydratase activity"/>
    <property type="evidence" value="ECO:0007669"/>
    <property type="project" value="UniProtKB-UniRule"/>
</dbReference>
<dbReference type="FunFam" id="3.40.190.10:FF:000064">
    <property type="entry name" value="Prephenate dehydratase"/>
    <property type="match status" value="1"/>
</dbReference>
<dbReference type="Gene3D" id="3.40.190.10">
    <property type="entry name" value="Periplasmic binding protein-like II"/>
    <property type="match status" value="2"/>
</dbReference>
<evidence type="ECO:0000313" key="1">
    <source>
        <dbReference type="EMBL" id="QOY38446.2"/>
    </source>
</evidence>
<dbReference type="FunFam" id="3.40.190.10:FF:000034">
    <property type="entry name" value="Chorismate mutase/prephenate dehydratase"/>
    <property type="match status" value="1"/>
</dbReference>
<dbReference type="GO" id="GO:0005737">
    <property type="term" value="C:cytoplasm"/>
    <property type="evidence" value="ECO:0007669"/>
    <property type="project" value="TreeGrafter"/>
</dbReference>
<protein>
    <submittedName>
        <fullName evidence="1">Prephenate dehydratase</fullName>
        <ecNumber evidence="1">4.2.1.51</ecNumber>
    </submittedName>
</protein>
<reference evidence="1 2" key="1">
    <citation type="journal article" date="2017" name="Genome Announc.">
        <title>Draft Genome Sequences of Four Alkaliphilic Bacteria Belonging to the Anaerobacillus Genus.</title>
        <authorList>
            <person name="Bassil N.M."/>
            <person name="Lloyd J.R."/>
        </authorList>
    </citation>
    <scope>NUCLEOTIDE SEQUENCE [LARGE SCALE GENOMIC DNA]</scope>
    <source>
        <strain evidence="1 2">NB2006</strain>
    </source>
</reference>
<dbReference type="Proteomes" id="UP000180175">
    <property type="component" value="Chromosome"/>
</dbReference>
<sequence>MMNKIAYLGPKGTFTEVAAKAVFLNEELVPFSSIPDCMDGVTTGTVDFAVVPIENAIEGSVNLTLDYLIHNQKLMINGEIVVPIEQHLLIHSNHFSTWTEIEKVYSHPHAIAQCHQFLRSMLPNAKFEYMNSTGAAADFVANHPNERIAAIGNHLAAKQYNLEIAQNNIHDYENNHTRFVILRNEKKIIPETSTLYTGDKTTLMVTLPSDYPGALHHVLSAFAWRKLNLSKIESRPMKTGLGNYFFVIDVEMKIDEVLIPGVIAELEALQCQVTMLGSYPCFSLLKKEHEVKVKT</sequence>
<dbReference type="SUPFAM" id="SSF55021">
    <property type="entry name" value="ACT-like"/>
    <property type="match status" value="1"/>
</dbReference>
<dbReference type="EMBL" id="CP063356">
    <property type="protein sequence ID" value="QOY38446.2"/>
    <property type="molecule type" value="Genomic_DNA"/>
</dbReference>
<evidence type="ECO:0000313" key="2">
    <source>
        <dbReference type="Proteomes" id="UP000180175"/>
    </source>
</evidence>
<gene>
    <name evidence="1" type="primary">pheA</name>
    <name evidence="1" type="ORF">AWH56_001155</name>
</gene>
<dbReference type="UniPathway" id="UPA00121">
    <property type="reaction ID" value="UER00345"/>
</dbReference>
<dbReference type="Pfam" id="PF00800">
    <property type="entry name" value="PDT"/>
    <property type="match status" value="1"/>
</dbReference>
<accession>A0A7S7LCD8</accession>
<dbReference type="InterPro" id="IPR002912">
    <property type="entry name" value="ACT_dom"/>
</dbReference>
<reference evidence="1 2" key="2">
    <citation type="journal article" date="2019" name="Int. J. Syst. Evol. Microbiol.">
        <title>Anaerobacillus isosaccharinicus sp. nov., an alkaliphilic bacterium which degrades isosaccharinic acid.</title>
        <authorList>
            <person name="Bassil N.M."/>
            <person name="Lloyd J.R."/>
        </authorList>
    </citation>
    <scope>NUCLEOTIDE SEQUENCE [LARGE SCALE GENOMIC DNA]</scope>
    <source>
        <strain evidence="1 2">NB2006</strain>
    </source>
</reference>
<organism evidence="1 2">
    <name type="scientific">Anaerobacillus isosaccharinicus</name>
    <dbReference type="NCBI Taxonomy" id="1532552"/>
    <lineage>
        <taxon>Bacteria</taxon>
        <taxon>Bacillati</taxon>
        <taxon>Bacillota</taxon>
        <taxon>Bacilli</taxon>
        <taxon>Bacillales</taxon>
        <taxon>Bacillaceae</taxon>
        <taxon>Anaerobacillus</taxon>
    </lineage>
</organism>
<keyword evidence="2" id="KW-1185">Reference proteome</keyword>
<dbReference type="PROSITE" id="PS51671">
    <property type="entry name" value="ACT"/>
    <property type="match status" value="1"/>
</dbReference>
<keyword evidence="1" id="KW-0456">Lyase</keyword>
<dbReference type="CDD" id="cd13633">
    <property type="entry name" value="PBP2_Sa-PDT_like"/>
    <property type="match status" value="1"/>
</dbReference>
<dbReference type="NCBIfam" id="NF008865">
    <property type="entry name" value="PRK11898.1"/>
    <property type="match status" value="1"/>
</dbReference>
<proteinExistence type="predicted"/>
<dbReference type="EC" id="4.2.1.51" evidence="1"/>
<dbReference type="InterPro" id="IPR018528">
    <property type="entry name" value="Preph_deHydtase_CS"/>
</dbReference>
<dbReference type="FunFam" id="3.30.70.260:FF:000012">
    <property type="entry name" value="Prephenate dehydratase"/>
    <property type="match status" value="1"/>
</dbReference>
<name>A0A7S7LCD8_9BACI</name>
<dbReference type="PIRSF" id="PIRSF001500">
    <property type="entry name" value="Chor_mut_pdt_Ppr"/>
    <property type="match status" value="1"/>
</dbReference>
<dbReference type="InterPro" id="IPR008242">
    <property type="entry name" value="Chor_mutase/pphenate_deHydtase"/>
</dbReference>
<dbReference type="InterPro" id="IPR001086">
    <property type="entry name" value="Preph_deHydtase"/>
</dbReference>
<dbReference type="Gene3D" id="3.30.70.260">
    <property type="match status" value="1"/>
</dbReference>
<dbReference type="SUPFAM" id="SSF53850">
    <property type="entry name" value="Periplasmic binding protein-like II"/>
    <property type="match status" value="1"/>
</dbReference>
<dbReference type="PROSITE" id="PS51171">
    <property type="entry name" value="PREPHENATE_DEHYDR_3"/>
    <property type="match status" value="1"/>
</dbReference>
<dbReference type="PANTHER" id="PTHR21022">
    <property type="entry name" value="PREPHENATE DEHYDRATASE P PROTEIN"/>
    <property type="match status" value="1"/>
</dbReference>
<dbReference type="PANTHER" id="PTHR21022:SF19">
    <property type="entry name" value="PREPHENATE DEHYDRATASE-RELATED"/>
    <property type="match status" value="1"/>
</dbReference>